<dbReference type="Gene3D" id="3.40.50.1000">
    <property type="entry name" value="HAD superfamily/HAD-like"/>
    <property type="match status" value="2"/>
</dbReference>
<protein>
    <recommendedName>
        <fullName evidence="5">HAD hydrolase, family IIA</fullName>
    </recommendedName>
</protein>
<dbReference type="PANTHER" id="PTHR19288:SF83">
    <property type="entry name" value="PHOSPHOGLYCOLATE PHOSPHATASE"/>
    <property type="match status" value="1"/>
</dbReference>
<dbReference type="Proteomes" id="UP001303046">
    <property type="component" value="Unassembled WGS sequence"/>
</dbReference>
<accession>A0ABR1E5S6</accession>
<proteinExistence type="predicted"/>
<dbReference type="Pfam" id="PF13242">
    <property type="entry name" value="Hydrolase_like"/>
    <property type="match status" value="1"/>
</dbReference>
<dbReference type="EMBL" id="JAVFWL010000005">
    <property type="protein sequence ID" value="KAK6757411.1"/>
    <property type="molecule type" value="Genomic_DNA"/>
</dbReference>
<evidence type="ECO:0000256" key="2">
    <source>
        <dbReference type="SAM" id="MobiDB-lite"/>
    </source>
</evidence>
<gene>
    <name evidence="3" type="primary">Necator_chrV.g20104</name>
    <name evidence="3" type="ORF">RB195_015312</name>
</gene>
<keyword evidence="1" id="KW-0378">Hydrolase</keyword>
<dbReference type="NCBIfam" id="TIGR01452">
    <property type="entry name" value="PGP_euk"/>
    <property type="match status" value="1"/>
</dbReference>
<dbReference type="SUPFAM" id="SSF56784">
    <property type="entry name" value="HAD-like"/>
    <property type="match status" value="1"/>
</dbReference>
<evidence type="ECO:0000313" key="3">
    <source>
        <dbReference type="EMBL" id="KAK6757411.1"/>
    </source>
</evidence>
<dbReference type="PANTHER" id="PTHR19288">
    <property type="entry name" value="4-NITROPHENYLPHOSPHATASE-RELATED"/>
    <property type="match status" value="1"/>
</dbReference>
<comment type="caution">
    <text evidence="3">The sequence shown here is derived from an EMBL/GenBank/DDBJ whole genome shotgun (WGS) entry which is preliminary data.</text>
</comment>
<sequence>MSLAPIFRPRRDEGLGEHYGGFEPPIDRTGSGTYNTTPAPEHIYHANMKSVSHFLLAVLATRWPWKMSQSSGGGGTFTSVYHAFKEECNRYTQRKRIKIANKMTKMFNMSCNEANAEQLTAENFADLLPEFDTFIFGGDGLLWLRLGIITDVANLVNSLIYDRKRVFILTNDTTLSRESHEKKLLEHRFSRKLTKEHIITPGLLAANYITANGSPDDKGVYLIATGGIQDDIKEQGFSVFGQGPDAFASLKDDEGTMFNIDISVRAKNVCAVVVGLDKHFNFKKLMKATNFLKDPKCLFLATNDNATLSVPNGDIVIPDTGAIADAVKKASGREPLILGKPYSSGYDYIKKKWNIDESRTMVICSTINFDVMFGRNHGMRTLLILNNSHDLNQLEKMRNNHTYDILPHFYATSISAILPANNTNKHS</sequence>
<evidence type="ECO:0008006" key="5">
    <source>
        <dbReference type="Google" id="ProtNLM"/>
    </source>
</evidence>
<reference evidence="3 4" key="1">
    <citation type="submission" date="2023-08" db="EMBL/GenBank/DDBJ databases">
        <title>A Necator americanus chromosomal reference genome.</title>
        <authorList>
            <person name="Ilik V."/>
            <person name="Petrzelkova K.J."/>
            <person name="Pardy F."/>
            <person name="Fuh T."/>
            <person name="Niatou-Singa F.S."/>
            <person name="Gouil Q."/>
            <person name="Baker L."/>
            <person name="Ritchie M.E."/>
            <person name="Jex A.R."/>
            <person name="Gazzola D."/>
            <person name="Li H."/>
            <person name="Toshio Fujiwara R."/>
            <person name="Zhan B."/>
            <person name="Aroian R.V."/>
            <person name="Pafco B."/>
            <person name="Schwarz E.M."/>
        </authorList>
    </citation>
    <scope>NUCLEOTIDE SEQUENCE [LARGE SCALE GENOMIC DNA]</scope>
    <source>
        <strain evidence="3 4">Aroian</strain>
        <tissue evidence="3">Whole animal</tissue>
    </source>
</reference>
<keyword evidence="4" id="KW-1185">Reference proteome</keyword>
<dbReference type="InterPro" id="IPR006349">
    <property type="entry name" value="PGP_euk"/>
</dbReference>
<dbReference type="Pfam" id="PF13344">
    <property type="entry name" value="Hydrolase_6"/>
    <property type="match status" value="1"/>
</dbReference>
<evidence type="ECO:0000256" key="1">
    <source>
        <dbReference type="ARBA" id="ARBA00022801"/>
    </source>
</evidence>
<dbReference type="InterPro" id="IPR036412">
    <property type="entry name" value="HAD-like_sf"/>
</dbReference>
<dbReference type="InterPro" id="IPR006357">
    <property type="entry name" value="HAD-SF_hydro_IIA"/>
</dbReference>
<evidence type="ECO:0000313" key="4">
    <source>
        <dbReference type="Proteomes" id="UP001303046"/>
    </source>
</evidence>
<dbReference type="NCBIfam" id="TIGR01460">
    <property type="entry name" value="HAD-SF-IIA"/>
    <property type="match status" value="1"/>
</dbReference>
<feature type="region of interest" description="Disordered" evidence="2">
    <location>
        <begin position="12"/>
        <end position="33"/>
    </location>
</feature>
<name>A0ABR1E5S6_NECAM</name>
<organism evidence="3 4">
    <name type="scientific">Necator americanus</name>
    <name type="common">Human hookworm</name>
    <dbReference type="NCBI Taxonomy" id="51031"/>
    <lineage>
        <taxon>Eukaryota</taxon>
        <taxon>Metazoa</taxon>
        <taxon>Ecdysozoa</taxon>
        <taxon>Nematoda</taxon>
        <taxon>Chromadorea</taxon>
        <taxon>Rhabditida</taxon>
        <taxon>Rhabditina</taxon>
        <taxon>Rhabditomorpha</taxon>
        <taxon>Strongyloidea</taxon>
        <taxon>Ancylostomatidae</taxon>
        <taxon>Bunostominae</taxon>
        <taxon>Necator</taxon>
    </lineage>
</organism>
<dbReference type="InterPro" id="IPR023214">
    <property type="entry name" value="HAD_sf"/>
</dbReference>